<gene>
    <name evidence="2" type="ORF">BCV70DRAFT_217840</name>
</gene>
<accession>A0A317XNP7</accession>
<sequence length="171" mass="19354">MRPLFSLTLSFALMGIFSAHALSPGLMPGQNEPGHLNHGLADDFGPFQYPLAANIRRELASWEVKNIADKDTEYLAKVTAMALEQSQKKPFLWKSQNEHYLISGYSPDDDFGKFMELPETNSIGLIYWRADTQMHLIKIGHVANIKDPFLFGNILRGFDPTKLLMEVTRVE</sequence>
<keyword evidence="1" id="KW-0732">Signal</keyword>
<feature type="signal peptide" evidence="1">
    <location>
        <begin position="1"/>
        <end position="21"/>
    </location>
</feature>
<feature type="chain" id="PRO_5016367740" evidence="1">
    <location>
        <begin position="22"/>
        <end position="171"/>
    </location>
</feature>
<keyword evidence="3" id="KW-1185">Reference proteome</keyword>
<dbReference type="InParanoid" id="A0A317XNP7"/>
<evidence type="ECO:0000313" key="3">
    <source>
        <dbReference type="Proteomes" id="UP000246740"/>
    </source>
</evidence>
<name>A0A317XNP7_9BASI</name>
<evidence type="ECO:0000256" key="1">
    <source>
        <dbReference type="SAM" id="SignalP"/>
    </source>
</evidence>
<organism evidence="2 3">
    <name type="scientific">Testicularia cyperi</name>
    <dbReference type="NCBI Taxonomy" id="1882483"/>
    <lineage>
        <taxon>Eukaryota</taxon>
        <taxon>Fungi</taxon>
        <taxon>Dikarya</taxon>
        <taxon>Basidiomycota</taxon>
        <taxon>Ustilaginomycotina</taxon>
        <taxon>Ustilaginomycetes</taxon>
        <taxon>Ustilaginales</taxon>
        <taxon>Anthracoideaceae</taxon>
        <taxon>Testicularia</taxon>
    </lineage>
</organism>
<evidence type="ECO:0000313" key="2">
    <source>
        <dbReference type="EMBL" id="PWY99489.1"/>
    </source>
</evidence>
<reference evidence="2 3" key="1">
    <citation type="journal article" date="2018" name="Mol. Biol. Evol.">
        <title>Broad Genomic Sampling Reveals a Smut Pathogenic Ancestry of the Fungal Clade Ustilaginomycotina.</title>
        <authorList>
            <person name="Kijpornyongpan T."/>
            <person name="Mondo S.J."/>
            <person name="Barry K."/>
            <person name="Sandor L."/>
            <person name="Lee J."/>
            <person name="Lipzen A."/>
            <person name="Pangilinan J."/>
            <person name="LaButti K."/>
            <person name="Hainaut M."/>
            <person name="Henrissat B."/>
            <person name="Grigoriev I.V."/>
            <person name="Spatafora J.W."/>
            <person name="Aime M.C."/>
        </authorList>
    </citation>
    <scope>NUCLEOTIDE SEQUENCE [LARGE SCALE GENOMIC DNA]</scope>
    <source>
        <strain evidence="2 3">MCA 3645</strain>
    </source>
</reference>
<dbReference type="AlphaFoldDB" id="A0A317XNP7"/>
<proteinExistence type="predicted"/>
<protein>
    <submittedName>
        <fullName evidence="2">Uncharacterized protein</fullName>
    </submittedName>
</protein>
<dbReference type="EMBL" id="KZ819195">
    <property type="protein sequence ID" value="PWY99489.1"/>
    <property type="molecule type" value="Genomic_DNA"/>
</dbReference>
<dbReference type="Proteomes" id="UP000246740">
    <property type="component" value="Unassembled WGS sequence"/>
</dbReference>